<keyword evidence="8" id="KW-0436">Ligase</keyword>
<keyword evidence="3 6" id="KW-1133">Transmembrane helix</keyword>
<feature type="region of interest" description="Disordered" evidence="5">
    <location>
        <begin position="288"/>
        <end position="318"/>
    </location>
</feature>
<gene>
    <name evidence="8" type="ORF">HNQ85_001560</name>
</gene>
<feature type="transmembrane region" description="Helical" evidence="6">
    <location>
        <begin position="65"/>
        <end position="88"/>
    </location>
</feature>
<keyword evidence="4 6" id="KW-0472">Membrane</keyword>
<feature type="transmembrane region" description="Helical" evidence="6">
    <location>
        <begin position="169"/>
        <end position="189"/>
    </location>
</feature>
<organism evidence="8 9">
    <name type="scientific">[Anoxybacillus] calidus</name>
    <dbReference type="NCBI Taxonomy" id="575178"/>
    <lineage>
        <taxon>Bacteria</taxon>
        <taxon>Bacillati</taxon>
        <taxon>Bacillota</taxon>
        <taxon>Bacilli</taxon>
        <taxon>Bacillales</taxon>
        <taxon>Anoxybacillaceae</taxon>
        <taxon>Paranoxybacillus</taxon>
    </lineage>
</organism>
<feature type="transmembrane region" description="Helical" evidence="6">
    <location>
        <begin position="94"/>
        <end position="112"/>
    </location>
</feature>
<feature type="transmembrane region" description="Helical" evidence="6">
    <location>
        <begin position="240"/>
        <end position="259"/>
    </location>
</feature>
<feature type="compositionally biased region" description="Acidic residues" evidence="5">
    <location>
        <begin position="291"/>
        <end position="312"/>
    </location>
</feature>
<proteinExistence type="predicted"/>
<reference evidence="8 9" key="1">
    <citation type="submission" date="2020-07" db="EMBL/GenBank/DDBJ databases">
        <title>Genomic Encyclopedia of Type Strains, Phase IV (KMG-IV): sequencing the most valuable type-strain genomes for metagenomic binning, comparative biology and taxonomic classification.</title>
        <authorList>
            <person name="Goeker M."/>
        </authorList>
    </citation>
    <scope>NUCLEOTIDE SEQUENCE [LARGE SCALE GENOMIC DNA]</scope>
    <source>
        <strain evidence="8 9">DSM 25220</strain>
    </source>
</reference>
<feature type="transmembrane region" description="Helical" evidence="6">
    <location>
        <begin position="383"/>
        <end position="401"/>
    </location>
</feature>
<dbReference type="RefSeq" id="WP_181537131.1">
    <property type="nucleotide sequence ID" value="NZ_JACDUU010000003.1"/>
</dbReference>
<dbReference type="PANTHER" id="PTHR37422:SF13">
    <property type="entry name" value="LIPOPOLYSACCHARIDE BIOSYNTHESIS PROTEIN PA4999-RELATED"/>
    <property type="match status" value="1"/>
</dbReference>
<sequence length="469" mass="52801">MRLQNNLTYYAVILSLFFVPLVAYKTYIGPLPLSIEVVTIPLLTVAAVSDYLRKRITLNDLNMKPMLAAFLLFFVIGAISLVKAVSLAPGMMELARYLSYVVLFTIVVKVKFTREQYLNFAKVFGASVAIVGIYGVVQYIFGISLNTAGLYALKEAKGRVDSTLINPNYYASFLNLVIPTLVLLAVVYFKDKKAQLLMFAFYGIYVVNLILTYTRAAWVTMACGFILMVMLIPKDFIKNALRPHILLSFVALMTIVYFMPDVQSRTSSAIYAMEKLVVSNLPFHVASGDNSQEEDQGGLFEDEQDEDEEENAQDAATTNRAVVSRVTLWKTGWVMLKENPVLGVGMGNYLVRYKEYVTKYPELYIGHDQYSVHNSYLKVGAETGFIGLAAFLLVYIVYYLYIIRLYFAAQNRLSKVLAIGLIVGSLTFMVQNLSNNLIFIPQLNTVFWLVSGLVIAFLHQNQEQSISMR</sequence>
<evidence type="ECO:0000256" key="3">
    <source>
        <dbReference type="ARBA" id="ARBA00022989"/>
    </source>
</evidence>
<evidence type="ECO:0000313" key="8">
    <source>
        <dbReference type="EMBL" id="MBA2871290.1"/>
    </source>
</evidence>
<dbReference type="PANTHER" id="PTHR37422">
    <property type="entry name" value="TEICHURONIC ACID BIOSYNTHESIS PROTEIN TUAE"/>
    <property type="match status" value="1"/>
</dbReference>
<feature type="transmembrane region" description="Helical" evidence="6">
    <location>
        <begin position="124"/>
        <end position="149"/>
    </location>
</feature>
<feature type="transmembrane region" description="Helical" evidence="6">
    <location>
        <begin position="413"/>
        <end position="431"/>
    </location>
</feature>
<evidence type="ECO:0000256" key="6">
    <source>
        <dbReference type="SAM" id="Phobius"/>
    </source>
</evidence>
<evidence type="ECO:0000313" key="9">
    <source>
        <dbReference type="Proteomes" id="UP000580891"/>
    </source>
</evidence>
<evidence type="ECO:0000256" key="4">
    <source>
        <dbReference type="ARBA" id="ARBA00023136"/>
    </source>
</evidence>
<feature type="transmembrane region" description="Helical" evidence="6">
    <location>
        <begin position="437"/>
        <end position="459"/>
    </location>
</feature>
<feature type="transmembrane region" description="Helical" evidence="6">
    <location>
        <begin position="7"/>
        <end position="27"/>
    </location>
</feature>
<evidence type="ECO:0000256" key="2">
    <source>
        <dbReference type="ARBA" id="ARBA00022692"/>
    </source>
</evidence>
<accession>A0A7V9YZN6</accession>
<dbReference type="GO" id="GO:0016020">
    <property type="term" value="C:membrane"/>
    <property type="evidence" value="ECO:0007669"/>
    <property type="project" value="UniProtKB-SubCell"/>
</dbReference>
<protein>
    <submittedName>
        <fullName evidence="8">O-antigen ligase</fullName>
    </submittedName>
</protein>
<dbReference type="Pfam" id="PF04932">
    <property type="entry name" value="Wzy_C"/>
    <property type="match status" value="1"/>
</dbReference>
<dbReference type="InterPro" id="IPR051533">
    <property type="entry name" value="WaaL-like"/>
</dbReference>
<dbReference type="GO" id="GO:0016874">
    <property type="term" value="F:ligase activity"/>
    <property type="evidence" value="ECO:0007669"/>
    <property type="project" value="UniProtKB-KW"/>
</dbReference>
<name>A0A7V9YZN6_9BACL</name>
<dbReference type="EMBL" id="JACDUU010000003">
    <property type="protein sequence ID" value="MBA2871290.1"/>
    <property type="molecule type" value="Genomic_DNA"/>
</dbReference>
<comment type="subcellular location">
    <subcellularLocation>
        <location evidence="1">Membrane</location>
        <topology evidence="1">Multi-pass membrane protein</topology>
    </subcellularLocation>
</comment>
<comment type="caution">
    <text evidence="8">The sequence shown here is derived from an EMBL/GenBank/DDBJ whole genome shotgun (WGS) entry which is preliminary data.</text>
</comment>
<dbReference type="AlphaFoldDB" id="A0A7V9YZN6"/>
<evidence type="ECO:0000256" key="5">
    <source>
        <dbReference type="SAM" id="MobiDB-lite"/>
    </source>
</evidence>
<keyword evidence="2 6" id="KW-0812">Transmembrane</keyword>
<dbReference type="InterPro" id="IPR007016">
    <property type="entry name" value="O-antigen_ligase-rel_domated"/>
</dbReference>
<evidence type="ECO:0000256" key="1">
    <source>
        <dbReference type="ARBA" id="ARBA00004141"/>
    </source>
</evidence>
<feature type="transmembrane region" description="Helical" evidence="6">
    <location>
        <begin position="196"/>
        <end position="211"/>
    </location>
</feature>
<evidence type="ECO:0000259" key="7">
    <source>
        <dbReference type="Pfam" id="PF04932"/>
    </source>
</evidence>
<keyword evidence="9" id="KW-1185">Reference proteome</keyword>
<dbReference type="Proteomes" id="UP000580891">
    <property type="component" value="Unassembled WGS sequence"/>
</dbReference>
<feature type="domain" description="O-antigen ligase-related" evidence="7">
    <location>
        <begin position="204"/>
        <end position="392"/>
    </location>
</feature>